<dbReference type="AlphaFoldDB" id="A0A9E6MX58"/>
<organism evidence="1 2">
    <name type="scientific">Ferrovum myxofaciens</name>
    <dbReference type="NCBI Taxonomy" id="416213"/>
    <lineage>
        <taxon>Bacteria</taxon>
        <taxon>Pseudomonadati</taxon>
        <taxon>Pseudomonadota</taxon>
        <taxon>Betaproteobacteria</taxon>
        <taxon>Ferrovales</taxon>
        <taxon>Ferrovaceae</taxon>
        <taxon>Ferrovum</taxon>
    </lineage>
</organism>
<name>A0A9E6MX58_9PROT</name>
<dbReference type="RefSeq" id="WP_273144187.1">
    <property type="nucleotide sequence ID" value="NZ_CP053675.1"/>
</dbReference>
<accession>A0A9E6MX58</accession>
<sequence>MGNKKSQALFIPVRRDTSADQVLQRQSVPLIRHAHLHNVGSQLRQPGNLVGLTKVDSFGSGDLGHRSVLSFVQ</sequence>
<dbReference type="EMBL" id="CP071137">
    <property type="protein sequence ID" value="QWY77006.1"/>
    <property type="molecule type" value="Genomic_DNA"/>
</dbReference>
<dbReference type="Proteomes" id="UP000683551">
    <property type="component" value="Chromosome"/>
</dbReference>
<evidence type="ECO:0000313" key="2">
    <source>
        <dbReference type="Proteomes" id="UP000683551"/>
    </source>
</evidence>
<gene>
    <name evidence="1" type="ORF">JZL65_11055</name>
</gene>
<reference evidence="1" key="1">
    <citation type="submission" date="2021-02" db="EMBL/GenBank/DDBJ databases">
        <title>Comparative genomics of Ferrovum myxofaciens strains, predominant extremophile bacteria forming large biofilm stalactites in acid mine ecosystems.</title>
        <authorList>
            <person name="Burkartova K."/>
            <person name="Ridl J."/>
            <person name="Pajer P."/>
            <person name="Falteisek L."/>
        </authorList>
    </citation>
    <scope>NUCLEOTIDE SEQUENCE</scope>
    <source>
        <strain evidence="1">MI1III</strain>
    </source>
</reference>
<proteinExistence type="predicted"/>
<protein>
    <submittedName>
        <fullName evidence="1">Uncharacterized protein</fullName>
    </submittedName>
</protein>
<evidence type="ECO:0000313" key="1">
    <source>
        <dbReference type="EMBL" id="QWY77006.1"/>
    </source>
</evidence>